<evidence type="ECO:0000313" key="3">
    <source>
        <dbReference type="Proteomes" id="UP000177481"/>
    </source>
</evidence>
<reference evidence="2 3" key="1">
    <citation type="journal article" date="2016" name="Nat. Commun.">
        <title>Thousands of microbial genomes shed light on interconnected biogeochemical processes in an aquifer system.</title>
        <authorList>
            <person name="Anantharaman K."/>
            <person name="Brown C.T."/>
            <person name="Hug L.A."/>
            <person name="Sharon I."/>
            <person name="Castelle C.J."/>
            <person name="Probst A.J."/>
            <person name="Thomas B.C."/>
            <person name="Singh A."/>
            <person name="Wilkins M.J."/>
            <person name="Karaoz U."/>
            <person name="Brodie E.L."/>
            <person name="Williams K.H."/>
            <person name="Hubbard S.S."/>
            <person name="Banfield J.F."/>
        </authorList>
    </citation>
    <scope>NUCLEOTIDE SEQUENCE [LARGE SCALE GENOMIC DNA]</scope>
</reference>
<accession>A0A1F5EAS6</accession>
<name>A0A1F5EAS6_9BACT</name>
<dbReference type="Pfam" id="PF00085">
    <property type="entry name" value="Thioredoxin"/>
    <property type="match status" value="1"/>
</dbReference>
<dbReference type="InterPro" id="IPR013766">
    <property type="entry name" value="Thioredoxin_domain"/>
</dbReference>
<protein>
    <recommendedName>
        <fullName evidence="1">Thioredoxin domain-containing protein</fullName>
    </recommendedName>
</protein>
<evidence type="ECO:0000259" key="1">
    <source>
        <dbReference type="Pfam" id="PF00085"/>
    </source>
</evidence>
<proteinExistence type="predicted"/>
<dbReference type="InterPro" id="IPR036249">
    <property type="entry name" value="Thioredoxin-like_sf"/>
</dbReference>
<comment type="caution">
    <text evidence="2">The sequence shown here is derived from an EMBL/GenBank/DDBJ whole genome shotgun (WGS) entry which is preliminary data.</text>
</comment>
<dbReference type="Gene3D" id="3.40.30.10">
    <property type="entry name" value="Glutaredoxin"/>
    <property type="match status" value="1"/>
</dbReference>
<dbReference type="CDD" id="cd02947">
    <property type="entry name" value="TRX_family"/>
    <property type="match status" value="1"/>
</dbReference>
<dbReference type="SUPFAM" id="SSF52833">
    <property type="entry name" value="Thioredoxin-like"/>
    <property type="match status" value="1"/>
</dbReference>
<organism evidence="2 3">
    <name type="scientific">Candidatus Berkelbacteria bacterium RIFCSPLOWO2_01_FULL_50_28</name>
    <dbReference type="NCBI Taxonomy" id="1797471"/>
    <lineage>
        <taxon>Bacteria</taxon>
        <taxon>Candidatus Berkelbacteria</taxon>
    </lineage>
</organism>
<gene>
    <name evidence="2" type="ORF">A3A71_00030</name>
</gene>
<dbReference type="EMBL" id="MEZX01000002">
    <property type="protein sequence ID" value="OGD64441.1"/>
    <property type="molecule type" value="Genomic_DNA"/>
</dbReference>
<dbReference type="STRING" id="1797471.A3A71_00030"/>
<dbReference type="AlphaFoldDB" id="A0A1F5EAS6"/>
<feature type="domain" description="Thioredoxin" evidence="1">
    <location>
        <begin position="60"/>
        <end position="140"/>
    </location>
</feature>
<sequence length="154" mass="16796">MRYLVPLVILLALVVGGVLVSKNRQTAEVQGDSKDSTQTVKPVTGSTATNLTTAGSYIDYDESVISRTQGTKILFFYAPWCPQCRALEADIKASVVPVGVTIIKTDYDSNQALRQKYGVTIQTTLVLVDDQGNFVKKYVAYDKPTLSSVKSNLL</sequence>
<evidence type="ECO:0000313" key="2">
    <source>
        <dbReference type="EMBL" id="OGD64441.1"/>
    </source>
</evidence>
<dbReference type="Proteomes" id="UP000177481">
    <property type="component" value="Unassembled WGS sequence"/>
</dbReference>